<dbReference type="Pfam" id="PF04879">
    <property type="entry name" value="Molybdop_Fe4S4"/>
    <property type="match status" value="1"/>
</dbReference>
<dbReference type="AlphaFoldDB" id="A0A0P8AC49"/>
<dbReference type="SMART" id="SM00926">
    <property type="entry name" value="Molybdop_Fe4S4"/>
    <property type="match status" value="1"/>
</dbReference>
<keyword evidence="6" id="KW-0560">Oxidoreductase</keyword>
<sequence>MSDVYSTICPGCNFGCGLYIRKNADLAVDFRKSSPANAGKLCRFGVSLPRFFAPVKSTLDGKKITLDNAAKEAAKRILASKDSVAFLSSGNTTCEELLAFQKIAESYLCTGVNFEALPKDTYQTISVGIPYSEIEAAKHIVLFIDPYEQYPLIVRRLLSAKSKGAKITAVWWKDLPLADENIRPNDTSKLTLTKDSLIIADFHPFSDMEQVKNVLSLAKNSGTKITFLKPFANSTGAYILSKDAKQKSLAQLVDDINKGTIKTLFALESDPSVLIPPETLSKLTNLIIQTGQAVSAKANIVIAHEPLYKKKGTLINNEGRMQALGGSGINGLYVLGTIVGAKFDFNELHESVKKAIGITEIDEFTVPKYERPGYGAIQAAPKALEAKPVLIDVYNPFTWFNLADDNDFVELNLNTVRALKLLKGGTLKIKSNGNVVEKRFKVAPVQDNILLTGNRFGIEKGIITPVEISR</sequence>
<evidence type="ECO:0000256" key="2">
    <source>
        <dbReference type="ARBA" id="ARBA00022723"/>
    </source>
</evidence>
<dbReference type="InterPro" id="IPR050123">
    <property type="entry name" value="Prok_molybdopt-oxidoreductase"/>
</dbReference>
<dbReference type="InterPro" id="IPR006963">
    <property type="entry name" value="Mopterin_OxRdtase_4Fe-4S_dom"/>
</dbReference>
<dbReference type="PANTHER" id="PTHR43105:SF10">
    <property type="entry name" value="NADH-QUINONE OXIDOREDUCTASE SUBUNIT G"/>
    <property type="match status" value="1"/>
</dbReference>
<evidence type="ECO:0000313" key="7">
    <source>
        <dbReference type="Proteomes" id="UP000050360"/>
    </source>
</evidence>
<keyword evidence="1" id="KW-0004">4Fe-4S</keyword>
<dbReference type="GO" id="GO:0016020">
    <property type="term" value="C:membrane"/>
    <property type="evidence" value="ECO:0007669"/>
    <property type="project" value="TreeGrafter"/>
</dbReference>
<evidence type="ECO:0000256" key="3">
    <source>
        <dbReference type="ARBA" id="ARBA00023004"/>
    </source>
</evidence>
<keyword evidence="4" id="KW-0411">Iron-sulfur</keyword>
<dbReference type="EC" id="1.2.99.-" evidence="6"/>
<organism evidence="6 7">
    <name type="scientific">Candidatus Methanoperedens nitratireducens</name>
    <dbReference type="NCBI Taxonomy" id="1392998"/>
    <lineage>
        <taxon>Archaea</taxon>
        <taxon>Methanobacteriati</taxon>
        <taxon>Methanobacteriota</taxon>
        <taxon>Stenosarchaea group</taxon>
        <taxon>Methanomicrobia</taxon>
        <taxon>Methanosarcinales</taxon>
        <taxon>ANME-2 cluster</taxon>
        <taxon>Candidatus Methanoperedentaceae</taxon>
        <taxon>Candidatus Methanoperedens</taxon>
    </lineage>
</organism>
<dbReference type="GO" id="GO:0022904">
    <property type="term" value="P:respiratory electron transport chain"/>
    <property type="evidence" value="ECO:0007669"/>
    <property type="project" value="TreeGrafter"/>
</dbReference>
<keyword evidence="2" id="KW-0479">Metal-binding</keyword>
<dbReference type="Proteomes" id="UP000050360">
    <property type="component" value="Unassembled WGS sequence"/>
</dbReference>
<comment type="caution">
    <text evidence="6">The sequence shown here is derived from an EMBL/GenBank/DDBJ whole genome shotgun (WGS) entry which is preliminary data.</text>
</comment>
<dbReference type="EMBL" id="LKCM01000100">
    <property type="protein sequence ID" value="KPQ44299.1"/>
    <property type="molecule type" value="Genomic_DNA"/>
</dbReference>
<gene>
    <name evidence="6" type="ORF">MPEBLZ_01160</name>
</gene>
<accession>A0A0P8AC49</accession>
<dbReference type="SUPFAM" id="SSF53706">
    <property type="entry name" value="Formate dehydrogenase/DMSO reductase, domains 1-3"/>
    <property type="match status" value="1"/>
</dbReference>
<evidence type="ECO:0000256" key="1">
    <source>
        <dbReference type="ARBA" id="ARBA00022485"/>
    </source>
</evidence>
<name>A0A0P8AC49_9EURY</name>
<protein>
    <submittedName>
        <fullName evidence="6">Formate dehydrogenase, alpha subunit</fullName>
        <ecNumber evidence="6">1.2.99.-</ecNumber>
    </submittedName>
</protein>
<evidence type="ECO:0000313" key="6">
    <source>
        <dbReference type="EMBL" id="KPQ44299.1"/>
    </source>
</evidence>
<dbReference type="GO" id="GO:0051539">
    <property type="term" value="F:4 iron, 4 sulfur cluster binding"/>
    <property type="evidence" value="ECO:0007669"/>
    <property type="project" value="UniProtKB-KW"/>
</dbReference>
<evidence type="ECO:0000256" key="4">
    <source>
        <dbReference type="ARBA" id="ARBA00023014"/>
    </source>
</evidence>
<proteinExistence type="predicted"/>
<keyword evidence="3" id="KW-0408">Iron</keyword>
<dbReference type="PANTHER" id="PTHR43105">
    <property type="entry name" value="RESPIRATORY NITRATE REDUCTASE"/>
    <property type="match status" value="1"/>
</dbReference>
<feature type="domain" description="4Fe-4S Mo/W bis-MGD-type" evidence="5">
    <location>
        <begin position="2"/>
        <end position="54"/>
    </location>
</feature>
<dbReference type="GO" id="GO:0046872">
    <property type="term" value="F:metal ion binding"/>
    <property type="evidence" value="ECO:0007669"/>
    <property type="project" value="UniProtKB-KW"/>
</dbReference>
<evidence type="ECO:0000259" key="5">
    <source>
        <dbReference type="SMART" id="SM00926"/>
    </source>
</evidence>
<reference evidence="6 7" key="1">
    <citation type="submission" date="2015-09" db="EMBL/GenBank/DDBJ databases">
        <title>A metagenomics-based metabolic model of nitrate-dependent anaerobic oxidation of methane by Methanoperedens-like archaea.</title>
        <authorList>
            <person name="Arshad A."/>
            <person name="Speth D.R."/>
            <person name="De Graaf R.M."/>
            <person name="Op Den Camp H.J."/>
            <person name="Jetten M.S."/>
            <person name="Welte C.U."/>
        </authorList>
    </citation>
    <scope>NUCLEOTIDE SEQUENCE [LARGE SCALE GENOMIC DNA]</scope>
</reference>
<dbReference type="GO" id="GO:0003954">
    <property type="term" value="F:NADH dehydrogenase activity"/>
    <property type="evidence" value="ECO:0007669"/>
    <property type="project" value="TreeGrafter"/>
</dbReference>